<proteinExistence type="predicted"/>
<sequence length="125" mass="13936">MTPLRENFRNLIPCVFLRRDTVTPKVTPPTVVIRNWKKVLLGFQFSPKSSPDELIEAAESGNLEDFARLFLADPNRLEIRDSRGRAAVHQAAARNKVNILQFIHSSGGGELRVEPSGGQIVCRQG</sequence>
<protein>
    <submittedName>
        <fullName evidence="1">Uncharacterized protein</fullName>
    </submittedName>
</protein>
<organism evidence="1 2">
    <name type="scientific">Polyplax serrata</name>
    <name type="common">Common mouse louse</name>
    <dbReference type="NCBI Taxonomy" id="468196"/>
    <lineage>
        <taxon>Eukaryota</taxon>
        <taxon>Metazoa</taxon>
        <taxon>Ecdysozoa</taxon>
        <taxon>Arthropoda</taxon>
        <taxon>Hexapoda</taxon>
        <taxon>Insecta</taxon>
        <taxon>Pterygota</taxon>
        <taxon>Neoptera</taxon>
        <taxon>Paraneoptera</taxon>
        <taxon>Psocodea</taxon>
        <taxon>Troctomorpha</taxon>
        <taxon>Phthiraptera</taxon>
        <taxon>Anoplura</taxon>
        <taxon>Polyplacidae</taxon>
        <taxon>Polyplax</taxon>
    </lineage>
</organism>
<gene>
    <name evidence="1" type="ORF">RUM44_009378</name>
</gene>
<dbReference type="SUPFAM" id="SSF140860">
    <property type="entry name" value="Pseudo ankyrin repeat-like"/>
    <property type="match status" value="1"/>
</dbReference>
<name>A0ABR1AT50_POLSC</name>
<evidence type="ECO:0000313" key="1">
    <source>
        <dbReference type="EMBL" id="KAK6626901.1"/>
    </source>
</evidence>
<dbReference type="Proteomes" id="UP001359485">
    <property type="component" value="Unassembled WGS sequence"/>
</dbReference>
<dbReference type="Gene3D" id="1.25.40.20">
    <property type="entry name" value="Ankyrin repeat-containing domain"/>
    <property type="match status" value="1"/>
</dbReference>
<dbReference type="InterPro" id="IPR036770">
    <property type="entry name" value="Ankyrin_rpt-contain_sf"/>
</dbReference>
<accession>A0ABR1AT50</accession>
<keyword evidence="2" id="KW-1185">Reference proteome</keyword>
<reference evidence="1 2" key="1">
    <citation type="submission" date="2023-09" db="EMBL/GenBank/DDBJ databases">
        <title>Genomes of two closely related lineages of the louse Polyplax serrata with different host specificities.</title>
        <authorList>
            <person name="Martinu J."/>
            <person name="Tarabai H."/>
            <person name="Stefka J."/>
            <person name="Hypsa V."/>
        </authorList>
    </citation>
    <scope>NUCLEOTIDE SEQUENCE [LARGE SCALE GENOMIC DNA]</scope>
    <source>
        <strain evidence="1">98ZLc_SE</strain>
    </source>
</reference>
<dbReference type="EMBL" id="JAWJWF010000045">
    <property type="protein sequence ID" value="KAK6626901.1"/>
    <property type="molecule type" value="Genomic_DNA"/>
</dbReference>
<evidence type="ECO:0000313" key="2">
    <source>
        <dbReference type="Proteomes" id="UP001359485"/>
    </source>
</evidence>
<comment type="caution">
    <text evidence="1">The sequence shown here is derived from an EMBL/GenBank/DDBJ whole genome shotgun (WGS) entry which is preliminary data.</text>
</comment>